<proteinExistence type="predicted"/>
<accession>A0A4S3JXH5</accession>
<dbReference type="VEuPathDB" id="FungiDB:EYZ11_000285"/>
<evidence type="ECO:0000313" key="2">
    <source>
        <dbReference type="Proteomes" id="UP000308092"/>
    </source>
</evidence>
<reference evidence="1 2" key="1">
    <citation type="submission" date="2019-03" db="EMBL/GenBank/DDBJ databases">
        <title>The genome sequence of a newly discovered highly antifungal drug resistant Aspergillus species, Aspergillus tanneri NIH 1004.</title>
        <authorList>
            <person name="Mounaud S."/>
            <person name="Singh I."/>
            <person name="Joardar V."/>
            <person name="Pakala S."/>
            <person name="Pakala S."/>
            <person name="Venepally P."/>
            <person name="Hoover J."/>
            <person name="Nierman W."/>
            <person name="Chung J."/>
            <person name="Losada L."/>
        </authorList>
    </citation>
    <scope>NUCLEOTIDE SEQUENCE [LARGE SCALE GENOMIC DNA]</scope>
    <source>
        <strain evidence="1 2">NIH1004</strain>
    </source>
</reference>
<comment type="caution">
    <text evidence="1">The sequence shown here is derived from an EMBL/GenBank/DDBJ whole genome shotgun (WGS) entry which is preliminary data.</text>
</comment>
<name>A0A4S3JXH5_9EURO</name>
<sequence>MGRAHQAENETSSIEVSAKGQQVSSIFVWAVDTASVARELGQSKLV</sequence>
<organism evidence="1 2">
    <name type="scientific">Aspergillus tanneri</name>
    <dbReference type="NCBI Taxonomy" id="1220188"/>
    <lineage>
        <taxon>Eukaryota</taxon>
        <taxon>Fungi</taxon>
        <taxon>Dikarya</taxon>
        <taxon>Ascomycota</taxon>
        <taxon>Pezizomycotina</taxon>
        <taxon>Eurotiomycetes</taxon>
        <taxon>Eurotiomycetidae</taxon>
        <taxon>Eurotiales</taxon>
        <taxon>Aspergillaceae</taxon>
        <taxon>Aspergillus</taxon>
        <taxon>Aspergillus subgen. Circumdati</taxon>
    </lineage>
</organism>
<keyword evidence="2" id="KW-1185">Reference proteome</keyword>
<dbReference type="Proteomes" id="UP000308092">
    <property type="component" value="Unassembled WGS sequence"/>
</dbReference>
<gene>
    <name evidence="1" type="ORF">EYZ11_000285</name>
</gene>
<protein>
    <submittedName>
        <fullName evidence="1">Uncharacterized protein</fullName>
    </submittedName>
</protein>
<dbReference type="EMBL" id="SOSA01000004">
    <property type="protein sequence ID" value="THD00235.1"/>
    <property type="molecule type" value="Genomic_DNA"/>
</dbReference>
<dbReference type="AlphaFoldDB" id="A0A4S3JXH5"/>
<evidence type="ECO:0000313" key="1">
    <source>
        <dbReference type="EMBL" id="THD00235.1"/>
    </source>
</evidence>